<organism evidence="2 3">
    <name type="scientific">Rhizopus oryzae</name>
    <name type="common">Mucormycosis agent</name>
    <name type="synonym">Rhizopus arrhizus var. delemar</name>
    <dbReference type="NCBI Taxonomy" id="64495"/>
    <lineage>
        <taxon>Eukaryota</taxon>
        <taxon>Fungi</taxon>
        <taxon>Fungi incertae sedis</taxon>
        <taxon>Mucoromycota</taxon>
        <taxon>Mucoromycotina</taxon>
        <taxon>Mucoromycetes</taxon>
        <taxon>Mucorales</taxon>
        <taxon>Mucorineae</taxon>
        <taxon>Rhizopodaceae</taxon>
        <taxon>Rhizopus</taxon>
    </lineage>
</organism>
<sequence>MLQGVFVSFKKDSLRRSGSRRIAPDSSITTRSILTPRLTSQRQNTSQYSKWAPVVDKASTNTTDTSLEVTDPVEEHSSTAASTTHSDGDADMGSTEPDDPSLTHSDDDDDVDMQGAEDTITNDDLSPPINTDSPNADLPDQSSIANTSGKQFANKSSKTTSTIPTRSSPRKNKGLHSGRLDPGNSQHSEIRSALLTESSEYSTTNDNSKNINLRIGSLNCRSLAKPNQPTVSSEFIRFLRSQSFDLVTLQETHASDPETQQTLDMKFQAKSSIWSRHCGIVSLNSSIVLSSSLISIDQRLIACTISHIDQVFEPFTIVTIYTPASPPLRRKESFLKDTNTP</sequence>
<protein>
    <recommendedName>
        <fullName evidence="4">Endonuclease/exonuclease/phosphatase domain-containing protein</fullName>
    </recommendedName>
</protein>
<dbReference type="InterPro" id="IPR036691">
    <property type="entry name" value="Endo/exonu/phosph_ase_sf"/>
</dbReference>
<accession>A0A9P6WWQ7</accession>
<feature type="region of interest" description="Disordered" evidence="1">
    <location>
        <begin position="13"/>
        <end position="187"/>
    </location>
</feature>
<comment type="caution">
    <text evidence="2">The sequence shown here is derived from an EMBL/GenBank/DDBJ whole genome shotgun (WGS) entry which is preliminary data.</text>
</comment>
<feature type="compositionally biased region" description="Low complexity" evidence="1">
    <location>
        <begin position="155"/>
        <end position="167"/>
    </location>
</feature>
<reference evidence="2" key="1">
    <citation type="journal article" date="2020" name="Microb. Genom.">
        <title>Genetic diversity of clinical and environmental Mucorales isolates obtained from an investigation of mucormycosis cases among solid organ transplant recipients.</title>
        <authorList>
            <person name="Nguyen M.H."/>
            <person name="Kaul D."/>
            <person name="Muto C."/>
            <person name="Cheng S.J."/>
            <person name="Richter R.A."/>
            <person name="Bruno V.M."/>
            <person name="Liu G."/>
            <person name="Beyhan S."/>
            <person name="Sundermann A.J."/>
            <person name="Mounaud S."/>
            <person name="Pasculle A.W."/>
            <person name="Nierman W.C."/>
            <person name="Driscoll E."/>
            <person name="Cumbie R."/>
            <person name="Clancy C.J."/>
            <person name="Dupont C.L."/>
        </authorList>
    </citation>
    <scope>NUCLEOTIDE SEQUENCE</scope>
    <source>
        <strain evidence="2">GL11</strain>
    </source>
</reference>
<evidence type="ECO:0000256" key="1">
    <source>
        <dbReference type="SAM" id="MobiDB-lite"/>
    </source>
</evidence>
<feature type="compositionally biased region" description="Polar residues" evidence="1">
    <location>
        <begin position="58"/>
        <end position="68"/>
    </location>
</feature>
<proteinExistence type="predicted"/>
<evidence type="ECO:0000313" key="3">
    <source>
        <dbReference type="Proteomes" id="UP000716291"/>
    </source>
</evidence>
<dbReference type="AlphaFoldDB" id="A0A9P6WWQ7"/>
<dbReference type="EMBL" id="JAANQT010004142">
    <property type="protein sequence ID" value="KAG1300438.1"/>
    <property type="molecule type" value="Genomic_DNA"/>
</dbReference>
<gene>
    <name evidence="2" type="ORF">G6F64_012701</name>
</gene>
<dbReference type="Gene3D" id="3.60.10.10">
    <property type="entry name" value="Endonuclease/exonuclease/phosphatase"/>
    <property type="match status" value="1"/>
</dbReference>
<feature type="compositionally biased region" description="Polar residues" evidence="1">
    <location>
        <begin position="122"/>
        <end position="154"/>
    </location>
</feature>
<dbReference type="SUPFAM" id="SSF56219">
    <property type="entry name" value="DNase I-like"/>
    <property type="match status" value="1"/>
</dbReference>
<feature type="compositionally biased region" description="Polar residues" evidence="1">
    <location>
        <begin position="26"/>
        <end position="49"/>
    </location>
</feature>
<evidence type="ECO:0000313" key="2">
    <source>
        <dbReference type="EMBL" id="KAG1300438.1"/>
    </source>
</evidence>
<evidence type="ECO:0008006" key="4">
    <source>
        <dbReference type="Google" id="ProtNLM"/>
    </source>
</evidence>
<dbReference type="Proteomes" id="UP000716291">
    <property type="component" value="Unassembled WGS sequence"/>
</dbReference>
<name>A0A9P6WWQ7_RHIOR</name>
<keyword evidence="3" id="KW-1185">Reference proteome</keyword>